<evidence type="ECO:0000313" key="3">
    <source>
        <dbReference type="Proteomes" id="UP001524478"/>
    </source>
</evidence>
<dbReference type="PROSITE" id="PS51186">
    <property type="entry name" value="GNAT"/>
    <property type="match status" value="1"/>
</dbReference>
<gene>
    <name evidence="2" type="ORF">NE686_10980</name>
</gene>
<name>A0ABT1SAW3_9FIRM</name>
<keyword evidence="2" id="KW-0808">Transferase</keyword>
<evidence type="ECO:0000313" key="2">
    <source>
        <dbReference type="EMBL" id="MCQ4923614.1"/>
    </source>
</evidence>
<organism evidence="2 3">
    <name type="scientific">Tissierella carlieri</name>
    <dbReference type="NCBI Taxonomy" id="689904"/>
    <lineage>
        <taxon>Bacteria</taxon>
        <taxon>Bacillati</taxon>
        <taxon>Bacillota</taxon>
        <taxon>Tissierellia</taxon>
        <taxon>Tissierellales</taxon>
        <taxon>Tissierellaceae</taxon>
        <taxon>Tissierella</taxon>
    </lineage>
</organism>
<keyword evidence="3" id="KW-1185">Reference proteome</keyword>
<dbReference type="GO" id="GO:0016746">
    <property type="term" value="F:acyltransferase activity"/>
    <property type="evidence" value="ECO:0007669"/>
    <property type="project" value="UniProtKB-KW"/>
</dbReference>
<protein>
    <submittedName>
        <fullName evidence="2">GNAT family N-acetyltransferase</fullName>
        <ecNumber evidence="2">2.3.1.-</ecNumber>
    </submittedName>
</protein>
<comment type="caution">
    <text evidence="2">The sequence shown here is derived from an EMBL/GenBank/DDBJ whole genome shotgun (WGS) entry which is preliminary data.</text>
</comment>
<dbReference type="Proteomes" id="UP001524478">
    <property type="component" value="Unassembled WGS sequence"/>
</dbReference>
<proteinExistence type="predicted"/>
<dbReference type="SUPFAM" id="SSF55729">
    <property type="entry name" value="Acyl-CoA N-acyltransferases (Nat)"/>
    <property type="match status" value="1"/>
</dbReference>
<evidence type="ECO:0000259" key="1">
    <source>
        <dbReference type="PROSITE" id="PS51186"/>
    </source>
</evidence>
<feature type="domain" description="N-acetyltransferase" evidence="1">
    <location>
        <begin position="8"/>
        <end position="165"/>
    </location>
</feature>
<dbReference type="Pfam" id="PF00583">
    <property type="entry name" value="Acetyltransf_1"/>
    <property type="match status" value="1"/>
</dbReference>
<dbReference type="CDD" id="cd04301">
    <property type="entry name" value="NAT_SF"/>
    <property type="match status" value="1"/>
</dbReference>
<dbReference type="EC" id="2.3.1.-" evidence="2"/>
<reference evidence="2 3" key="1">
    <citation type="submission" date="2022-06" db="EMBL/GenBank/DDBJ databases">
        <title>Isolation of gut microbiota from human fecal samples.</title>
        <authorList>
            <person name="Pamer E.G."/>
            <person name="Barat B."/>
            <person name="Waligurski E."/>
            <person name="Medina S."/>
            <person name="Paddock L."/>
            <person name="Mostad J."/>
        </authorList>
    </citation>
    <scope>NUCLEOTIDE SEQUENCE [LARGE SCALE GENOMIC DNA]</scope>
    <source>
        <strain evidence="2 3">DFI.7.95</strain>
    </source>
</reference>
<dbReference type="Gene3D" id="3.40.630.30">
    <property type="match status" value="1"/>
</dbReference>
<dbReference type="InterPro" id="IPR016181">
    <property type="entry name" value="Acyl_CoA_acyltransferase"/>
</dbReference>
<dbReference type="RefSeq" id="WP_256311547.1">
    <property type="nucleotide sequence ID" value="NZ_JANGAC010000007.1"/>
</dbReference>
<accession>A0ABT1SAW3</accession>
<keyword evidence="2" id="KW-0012">Acyltransferase</keyword>
<dbReference type="InterPro" id="IPR000182">
    <property type="entry name" value="GNAT_dom"/>
</dbReference>
<dbReference type="EMBL" id="JANGAC010000007">
    <property type="protein sequence ID" value="MCQ4923614.1"/>
    <property type="molecule type" value="Genomic_DNA"/>
</dbReference>
<sequence length="165" mass="19735">MILRTKNLSIREITEEDINGVIEVYNSNQDFLKFHIGRQEVNIEWLIQEQKEMKAIDFKILVAKENESNVVIGFIDIGLMEECYLSLLMVHNEFRCKGYGKEIYDALEDCLRENNFRRIRIDVAYGYSEEVLQFWKNRGFEEIKKIKLQWVDRLFDAIVMKKDLN</sequence>